<dbReference type="EMBL" id="CAJVPW010004938">
    <property type="protein sequence ID" value="CAG8547817.1"/>
    <property type="molecule type" value="Genomic_DNA"/>
</dbReference>
<keyword evidence="2" id="KW-1185">Reference proteome</keyword>
<comment type="caution">
    <text evidence="1">The sequence shown here is derived from an EMBL/GenBank/DDBJ whole genome shotgun (WGS) entry which is preliminary data.</text>
</comment>
<reference evidence="1" key="1">
    <citation type="submission" date="2021-06" db="EMBL/GenBank/DDBJ databases">
        <authorList>
            <person name="Kallberg Y."/>
            <person name="Tangrot J."/>
            <person name="Rosling A."/>
        </authorList>
    </citation>
    <scope>NUCLEOTIDE SEQUENCE</scope>
    <source>
        <strain evidence="1">28 12/20/2015</strain>
    </source>
</reference>
<protein>
    <submittedName>
        <fullName evidence="1">12475_t:CDS:1</fullName>
    </submittedName>
</protein>
<evidence type="ECO:0000313" key="2">
    <source>
        <dbReference type="Proteomes" id="UP000789366"/>
    </source>
</evidence>
<feature type="non-terminal residue" evidence="1">
    <location>
        <position position="63"/>
    </location>
</feature>
<sequence>MIVVSLDNNDMDDANIENANVKEAIAEAEADTDNVNDVGLDEVNVLHSLDFISLSSNCLEHFK</sequence>
<evidence type="ECO:0000313" key="1">
    <source>
        <dbReference type="EMBL" id="CAG8547817.1"/>
    </source>
</evidence>
<gene>
    <name evidence="1" type="ORF">SPELUC_LOCUS5082</name>
</gene>
<name>A0ACA9LUS4_9GLOM</name>
<proteinExistence type="predicted"/>
<organism evidence="1 2">
    <name type="scientific">Cetraspora pellucida</name>
    <dbReference type="NCBI Taxonomy" id="1433469"/>
    <lineage>
        <taxon>Eukaryota</taxon>
        <taxon>Fungi</taxon>
        <taxon>Fungi incertae sedis</taxon>
        <taxon>Mucoromycota</taxon>
        <taxon>Glomeromycotina</taxon>
        <taxon>Glomeromycetes</taxon>
        <taxon>Diversisporales</taxon>
        <taxon>Gigasporaceae</taxon>
        <taxon>Cetraspora</taxon>
    </lineage>
</organism>
<accession>A0ACA9LUS4</accession>
<dbReference type="Proteomes" id="UP000789366">
    <property type="component" value="Unassembled WGS sequence"/>
</dbReference>